<dbReference type="RefSeq" id="WP_138075900.1">
    <property type="nucleotide sequence ID" value="NZ_VAJM01000002.1"/>
</dbReference>
<evidence type="ECO:0000256" key="1">
    <source>
        <dbReference type="SAM" id="SignalP"/>
    </source>
</evidence>
<protein>
    <recommendedName>
        <fullName evidence="4">T9SS type A sorting domain-containing protein</fullName>
    </recommendedName>
</protein>
<comment type="caution">
    <text evidence="2">The sequence shown here is derived from an EMBL/GenBank/DDBJ whole genome shotgun (WGS) entry which is preliminary data.</text>
</comment>
<dbReference type="Proteomes" id="UP000305517">
    <property type="component" value="Unassembled WGS sequence"/>
</dbReference>
<dbReference type="EMBL" id="VAJM01000002">
    <property type="protein sequence ID" value="TLM95402.1"/>
    <property type="molecule type" value="Genomic_DNA"/>
</dbReference>
<reference evidence="2 3" key="1">
    <citation type="submission" date="2019-05" db="EMBL/GenBank/DDBJ databases">
        <title>Hymenobacter edaphi sp. nov., isolated from abandoned arsenic-contaminated farmland soil.</title>
        <authorList>
            <person name="Nie L."/>
        </authorList>
    </citation>
    <scope>NUCLEOTIDE SEQUENCE [LARGE SCALE GENOMIC DNA]</scope>
    <source>
        <strain evidence="2 3">1-3-3-8</strain>
    </source>
</reference>
<name>A0A5R8WUF6_9BACT</name>
<proteinExistence type="predicted"/>
<evidence type="ECO:0008006" key="4">
    <source>
        <dbReference type="Google" id="ProtNLM"/>
    </source>
</evidence>
<dbReference type="GO" id="GO:1902929">
    <property type="term" value="C:plasma membrane of growing cell tip"/>
    <property type="evidence" value="ECO:0007669"/>
    <property type="project" value="TreeGrafter"/>
</dbReference>
<dbReference type="AlphaFoldDB" id="A0A5R8WUF6"/>
<dbReference type="OrthoDB" id="9761875at2"/>
<sequence length="864" mass="85824">MKKLLRNPLRTIHARMLPGWRPAALAALLLLLHFASWAANPSAGPVATAAPSLAQVLNPDGTLKPGTTGSFDARQFVLSTAPDGRPVFRPAGVRSTHGPGDDKWLNGFTLPGVNAQVRALAVSGPDVYVGGFFTTAGDKAVSYVAKWNGSSWSRLGTTGPNGLVHALAVSGSTLYAGGEFNQADGVAAPGVARWNGSSWSGLGTGITGVVYALAASGSDLYVGGGFTQAGGAPASNVARWNGSAWSSLATGVNGVVYALAVSGSDLYMGGRFTQVGAVSARGLARWNGSSWSGVGGGVNGWVNALAVSGSDLYVGGRFTQAGNVLANNVGIWNGGNWLMMGSSSGTNGVSDEVFALTVNGNDVYVGGSFLGAGGTPAVGVAKWDGDWSTLGPGLSIESARTVRALTSTGGEVYAGGDFAIEAQPTPSGATAALNVGKWNGSRWNGLGTGLDGPVRAVAVSGNDVYVAGSFTQAGSVAAAHVARWNGSSWSSLGAGVNGVVNALAVSGPDLYVGGDFTQAGGLAANYVARWNGSSWSSPGAGVNGVVFALAVSGSDLYAGGFFSEAGGVPASNVARWNGSSWSSLGTGVTNIVPGNGVFALAASGSDLYMGGNFNRVGGVAANNVARWNGTAWSSLGTGISTGSTAGGGVGALLVSGGTLYVGGRFVAAGGVPAQNLARWNGAAWSSLPTGGAGSAAVTGLAVSGPNLYVVGADSQSPTTPTSTIARWDGSSWTSLGTGLNGAVEAVAVGTGGQVYAGGGFVAVGDGSKVTAHFGVYDPAALPTAARPRASAPNLAIYPNPARAEVRVRVPAAATAVVVTDLAGRTLRTIPLRPGQAEARLSLRGLAPGAYWLRAGAAAGKLLVE</sequence>
<dbReference type="SUPFAM" id="SSF50965">
    <property type="entry name" value="Galactose oxidase, central domain"/>
    <property type="match status" value="3"/>
</dbReference>
<dbReference type="InterPro" id="IPR011043">
    <property type="entry name" value="Gal_Oxase/kelch_b-propeller"/>
</dbReference>
<dbReference type="PANTHER" id="PTHR31778">
    <property type="entry name" value="BUD SITE SELECTION PROTEIN RAX2"/>
    <property type="match status" value="1"/>
</dbReference>
<feature type="chain" id="PRO_5024300541" description="T9SS type A sorting domain-containing protein" evidence="1">
    <location>
        <begin position="39"/>
        <end position="864"/>
    </location>
</feature>
<organism evidence="2 3">
    <name type="scientific">Hymenobacter jeollabukensis</name>
    <dbReference type="NCBI Taxonomy" id="2025313"/>
    <lineage>
        <taxon>Bacteria</taxon>
        <taxon>Pseudomonadati</taxon>
        <taxon>Bacteroidota</taxon>
        <taxon>Cytophagia</taxon>
        <taxon>Cytophagales</taxon>
        <taxon>Hymenobacteraceae</taxon>
        <taxon>Hymenobacter</taxon>
    </lineage>
</organism>
<accession>A0A5R8WUF6</accession>
<evidence type="ECO:0000313" key="2">
    <source>
        <dbReference type="EMBL" id="TLM95402.1"/>
    </source>
</evidence>
<gene>
    <name evidence="2" type="ORF">FDY95_06325</name>
</gene>
<feature type="signal peptide" evidence="1">
    <location>
        <begin position="1"/>
        <end position="38"/>
    </location>
</feature>
<dbReference type="PANTHER" id="PTHR31778:SF2">
    <property type="entry name" value="BUD SITE SELECTION PROTEIN RAX2"/>
    <property type="match status" value="1"/>
</dbReference>
<keyword evidence="1" id="KW-0732">Signal</keyword>
<evidence type="ECO:0000313" key="3">
    <source>
        <dbReference type="Proteomes" id="UP000305517"/>
    </source>
</evidence>
<keyword evidence="3" id="KW-1185">Reference proteome</keyword>